<name>A0A1C4GZM9_9BIFI</name>
<feature type="region of interest" description="Disordered" evidence="1">
    <location>
        <begin position="1"/>
        <end position="23"/>
    </location>
</feature>
<sequence>MSGVNRKGGQGDSGTGTMSADESVSVSRHRDAWSLGHRLLVTIPIFIILLGVLVTVSNLTSVPWKREPTEQSIATLSPDTAVTFDNSQGLPLAHKGSFEVESHTVVLDIVRPATGEVQHVNVLIRQPSDPAGVETKHPAVVFMHGAGYGTAENSFGDVAQDLSSAGFVTAVLDKPVWSTSDVNRDYLGSAKAYDQVVEYLRDQKNVDPDKVGLYATSESTWISPYVIKYDKRIAFQLLLSPMAYEPRQSLGFFVAQDFSLVGANNGYQSIVRRLFHADTTMFGNDTLDFPMDLPQAYSVPTMVVYGSKDVLTAQVEGLEHILDSAHRSGNQNVTVRSYSVANHVLRLGDEAETGTPFADDYINDVVSWSVGTVSGLKQTSEPIAGTTIRQSIAVPVELEADRRLTVYGTIVNASMMVLLVVTLLVALVACGIKIFRVVRHDRAKVFGFVRGFGGELSAIAVTTSATLVLFAAGLGQVIMAVVKLGWGSAPTEDPGMMYWSWPVIQVVSILVVWAWAHILARCIEVAQTHGLAQIPPRKDAIHDALHGREPVFASKRFGRLFFWLVAAAMFSVLLFFAFWGLFIF</sequence>
<dbReference type="Proteomes" id="UP000242610">
    <property type="component" value="Unassembled WGS sequence"/>
</dbReference>
<protein>
    <submittedName>
        <fullName evidence="3">Acetyl esterase/lipase</fullName>
    </submittedName>
</protein>
<dbReference type="EMBL" id="FMBL01000001">
    <property type="protein sequence ID" value="SCC78133.1"/>
    <property type="molecule type" value="Genomic_DNA"/>
</dbReference>
<feature type="transmembrane region" description="Helical" evidence="2">
    <location>
        <begin position="499"/>
        <end position="520"/>
    </location>
</feature>
<organism evidence="3 4">
    <name type="scientific">Bifidobacterium commune</name>
    <dbReference type="NCBI Taxonomy" id="1505727"/>
    <lineage>
        <taxon>Bacteria</taxon>
        <taxon>Bacillati</taxon>
        <taxon>Actinomycetota</taxon>
        <taxon>Actinomycetes</taxon>
        <taxon>Bifidobacteriales</taxon>
        <taxon>Bifidobacteriaceae</taxon>
        <taxon>Bifidobacterium</taxon>
    </lineage>
</organism>
<dbReference type="PANTHER" id="PTHR43265">
    <property type="entry name" value="ESTERASE ESTD"/>
    <property type="match status" value="1"/>
</dbReference>
<keyword evidence="2" id="KW-0812">Transmembrane</keyword>
<dbReference type="PANTHER" id="PTHR43265:SF1">
    <property type="entry name" value="ESTERASE ESTD"/>
    <property type="match status" value="1"/>
</dbReference>
<feature type="transmembrane region" description="Helical" evidence="2">
    <location>
        <begin position="456"/>
        <end position="479"/>
    </location>
</feature>
<evidence type="ECO:0000313" key="3">
    <source>
        <dbReference type="EMBL" id="SCC78133.1"/>
    </source>
</evidence>
<dbReference type="AlphaFoldDB" id="A0A1C4GZM9"/>
<feature type="transmembrane region" description="Helical" evidence="2">
    <location>
        <begin position="560"/>
        <end position="582"/>
    </location>
</feature>
<dbReference type="STRING" id="1505727.GA0061077_0117"/>
<dbReference type="InterPro" id="IPR029058">
    <property type="entry name" value="AB_hydrolase_fold"/>
</dbReference>
<dbReference type="GO" id="GO:0052689">
    <property type="term" value="F:carboxylic ester hydrolase activity"/>
    <property type="evidence" value="ECO:0007669"/>
    <property type="project" value="TreeGrafter"/>
</dbReference>
<gene>
    <name evidence="3" type="ORF">GA0061077_0117</name>
</gene>
<feature type="compositionally biased region" description="Gly residues" evidence="1">
    <location>
        <begin position="1"/>
        <end position="14"/>
    </location>
</feature>
<accession>A0A1C4GZM9</accession>
<keyword evidence="4" id="KW-1185">Reference proteome</keyword>
<reference evidence="4" key="1">
    <citation type="submission" date="2016-08" db="EMBL/GenBank/DDBJ databases">
        <authorList>
            <person name="Varghese N."/>
            <person name="Submissions Spin"/>
        </authorList>
    </citation>
    <scope>NUCLEOTIDE SEQUENCE [LARGE SCALE GENOMIC DNA]</scope>
    <source>
        <strain evidence="4">R-52791</strain>
    </source>
</reference>
<feature type="transmembrane region" description="Helical" evidence="2">
    <location>
        <begin position="413"/>
        <end position="435"/>
    </location>
</feature>
<keyword evidence="2" id="KW-1133">Transmembrane helix</keyword>
<dbReference type="InterPro" id="IPR053145">
    <property type="entry name" value="AB_hydrolase_Est10"/>
</dbReference>
<feature type="transmembrane region" description="Helical" evidence="2">
    <location>
        <begin position="39"/>
        <end position="59"/>
    </location>
</feature>
<evidence type="ECO:0000313" key="4">
    <source>
        <dbReference type="Proteomes" id="UP000242610"/>
    </source>
</evidence>
<proteinExistence type="predicted"/>
<evidence type="ECO:0000256" key="2">
    <source>
        <dbReference type="SAM" id="Phobius"/>
    </source>
</evidence>
<keyword evidence="2" id="KW-0472">Membrane</keyword>
<dbReference type="SUPFAM" id="SSF53474">
    <property type="entry name" value="alpha/beta-Hydrolases"/>
    <property type="match status" value="1"/>
</dbReference>
<dbReference type="Gene3D" id="3.40.50.1820">
    <property type="entry name" value="alpha/beta hydrolase"/>
    <property type="match status" value="1"/>
</dbReference>
<evidence type="ECO:0000256" key="1">
    <source>
        <dbReference type="SAM" id="MobiDB-lite"/>
    </source>
</evidence>